<keyword evidence="2" id="KW-0346">Stress response</keyword>
<name>A0A0W8FJW4_9ZZZZ</name>
<dbReference type="InterPro" id="IPR002068">
    <property type="entry name" value="A-crystallin/Hsp20_dom"/>
</dbReference>
<sequence length="168" mass="18590">MPAPEFTAERRKREVCTMVERRRHPMNPRDFSDMMAEIEEWFASAMEAMESGSSLLPAGQEGIRVDVLDHGDMVIVVADLPGMEREGIAVRLQDPRTLEIIARRPREPGETAEEFFLQERIAGGSLRRIVLLPANVTVEGARATFRNGVLELTLQKDASSAGGDISVG</sequence>
<organism evidence="2">
    <name type="scientific">hydrocarbon metagenome</name>
    <dbReference type="NCBI Taxonomy" id="938273"/>
    <lineage>
        <taxon>unclassified sequences</taxon>
        <taxon>metagenomes</taxon>
        <taxon>ecological metagenomes</taxon>
    </lineage>
</organism>
<dbReference type="InterPro" id="IPR031107">
    <property type="entry name" value="Small_HSP"/>
</dbReference>
<dbReference type="EMBL" id="LNQE01001095">
    <property type="protein sequence ID" value="KUG21163.1"/>
    <property type="molecule type" value="Genomic_DNA"/>
</dbReference>
<accession>A0A0W8FJW4</accession>
<gene>
    <name evidence="2" type="ORF">ASZ90_009083</name>
</gene>
<dbReference type="CDD" id="cd06464">
    <property type="entry name" value="ACD_sHsps-like"/>
    <property type="match status" value="1"/>
</dbReference>
<dbReference type="Gene3D" id="2.60.40.790">
    <property type="match status" value="1"/>
</dbReference>
<reference evidence="2" key="1">
    <citation type="journal article" date="2015" name="Proc. Natl. Acad. Sci. U.S.A.">
        <title>Networks of energetic and metabolic interactions define dynamics in microbial communities.</title>
        <authorList>
            <person name="Embree M."/>
            <person name="Liu J.K."/>
            <person name="Al-Bassam M.M."/>
            <person name="Zengler K."/>
        </authorList>
    </citation>
    <scope>NUCLEOTIDE SEQUENCE</scope>
</reference>
<dbReference type="AlphaFoldDB" id="A0A0W8FJW4"/>
<evidence type="ECO:0000313" key="2">
    <source>
        <dbReference type="EMBL" id="KUG21163.1"/>
    </source>
</evidence>
<dbReference type="Pfam" id="PF00011">
    <property type="entry name" value="HSP20"/>
    <property type="match status" value="1"/>
</dbReference>
<feature type="domain" description="SHSP" evidence="1">
    <location>
        <begin position="56"/>
        <end position="168"/>
    </location>
</feature>
<dbReference type="InterPro" id="IPR008978">
    <property type="entry name" value="HSP20-like_chaperone"/>
</dbReference>
<proteinExistence type="predicted"/>
<dbReference type="PANTHER" id="PTHR11527">
    <property type="entry name" value="HEAT-SHOCK PROTEIN 20 FAMILY MEMBER"/>
    <property type="match status" value="1"/>
</dbReference>
<evidence type="ECO:0000259" key="1">
    <source>
        <dbReference type="PROSITE" id="PS01031"/>
    </source>
</evidence>
<protein>
    <submittedName>
        <fullName evidence="2">Small heat shock protein</fullName>
    </submittedName>
</protein>
<comment type="caution">
    <text evidence="2">The sequence shown here is derived from an EMBL/GenBank/DDBJ whole genome shotgun (WGS) entry which is preliminary data.</text>
</comment>
<dbReference type="PROSITE" id="PS01031">
    <property type="entry name" value="SHSP"/>
    <property type="match status" value="1"/>
</dbReference>
<dbReference type="SUPFAM" id="SSF49764">
    <property type="entry name" value="HSP20-like chaperones"/>
    <property type="match status" value="1"/>
</dbReference>